<name>A0A0C7CSV7_PSEAI</name>
<evidence type="ECO:0000256" key="9">
    <source>
        <dbReference type="ARBA" id="ARBA00031155"/>
    </source>
</evidence>
<dbReference type="SUPFAM" id="SSF51412">
    <property type="entry name" value="Inosine monophosphate dehydrogenase (IMPDH)"/>
    <property type="match status" value="1"/>
</dbReference>
<keyword evidence="3" id="KW-0216">Detoxification</keyword>
<accession>A0A0C7CSV7</accession>
<dbReference type="FunFam" id="3.20.20.70:FF:000154">
    <property type="entry name" value="Probable nitronate monooxygenase"/>
    <property type="match status" value="1"/>
</dbReference>
<dbReference type="PANTHER" id="PTHR42747">
    <property type="entry name" value="NITRONATE MONOOXYGENASE-RELATED"/>
    <property type="match status" value="1"/>
</dbReference>
<dbReference type="EMBL" id="NFFZ01000025">
    <property type="protein sequence ID" value="OTI55925.1"/>
    <property type="molecule type" value="Genomic_DNA"/>
</dbReference>
<dbReference type="InterPro" id="IPR004136">
    <property type="entry name" value="NMO"/>
</dbReference>
<evidence type="ECO:0000256" key="11">
    <source>
        <dbReference type="ARBA" id="ARBA00067136"/>
    </source>
</evidence>
<evidence type="ECO:0000313" key="16">
    <source>
        <dbReference type="Proteomes" id="UP000433532"/>
    </source>
</evidence>
<evidence type="ECO:0000313" key="15">
    <source>
        <dbReference type="Proteomes" id="UP000194857"/>
    </source>
</evidence>
<protein>
    <recommendedName>
        <fullName evidence="11">Nitronate monooxygenase</fullName>
    </recommendedName>
    <alternativeName>
        <fullName evidence="9">Propionate 3-nitronate monooxygenase</fullName>
    </alternativeName>
</protein>
<dbReference type="Proteomes" id="UP000433532">
    <property type="component" value="Unassembled WGS sequence"/>
</dbReference>
<keyword evidence="7" id="KW-0560">Oxidoreductase</keyword>
<comment type="similarity">
    <text evidence="2">Belongs to the nitronate monooxygenase family. NMO class I subfamily.</text>
</comment>
<evidence type="ECO:0000256" key="1">
    <source>
        <dbReference type="ARBA" id="ARBA00001917"/>
    </source>
</evidence>
<dbReference type="InterPro" id="IPR013785">
    <property type="entry name" value="Aldolase_TIM"/>
</dbReference>
<keyword evidence="6" id="KW-0547">Nucleotide-binding</keyword>
<dbReference type="Proteomes" id="UP000194857">
    <property type="component" value="Unassembled WGS sequence"/>
</dbReference>
<evidence type="ECO:0000313" key="14">
    <source>
        <dbReference type="EMBL" id="OTI55925.1"/>
    </source>
</evidence>
<dbReference type="AlphaFoldDB" id="A0A0C7CSV7"/>
<comment type="catalytic activity">
    <reaction evidence="10">
        <text>3 propionate 3-nitronate + 3 O2 + H2O = 3 3-oxopropanoate + 2 nitrate + nitrite + H2O2 + 3 H(+)</text>
        <dbReference type="Rhea" id="RHEA:57332"/>
        <dbReference type="ChEBI" id="CHEBI:15377"/>
        <dbReference type="ChEBI" id="CHEBI:15378"/>
        <dbReference type="ChEBI" id="CHEBI:15379"/>
        <dbReference type="ChEBI" id="CHEBI:16240"/>
        <dbReference type="ChEBI" id="CHEBI:16301"/>
        <dbReference type="ChEBI" id="CHEBI:17632"/>
        <dbReference type="ChEBI" id="CHEBI:33190"/>
        <dbReference type="ChEBI" id="CHEBI:136067"/>
    </reaction>
</comment>
<evidence type="ECO:0000256" key="10">
    <source>
        <dbReference type="ARBA" id="ARBA00049401"/>
    </source>
</evidence>
<feature type="chain" id="PRO_5015035349" description="Nitronate monooxygenase" evidence="12">
    <location>
        <begin position="30"/>
        <end position="351"/>
    </location>
</feature>
<reference evidence="13 16" key="2">
    <citation type="submission" date="2019-11" db="EMBL/GenBank/DDBJ databases">
        <title>Genomes of ocular Pseudomonas aeruginosa isolates.</title>
        <authorList>
            <person name="Khan M."/>
            <person name="Rice S.A."/>
            <person name="Willcox M.D.P."/>
            <person name="Stapleton F."/>
        </authorList>
    </citation>
    <scope>NUCLEOTIDE SEQUENCE [LARGE SCALE GENOMIC DNA]</scope>
    <source>
        <strain evidence="13 16">PA221</strain>
    </source>
</reference>
<evidence type="ECO:0000256" key="2">
    <source>
        <dbReference type="ARBA" id="ARBA00009881"/>
    </source>
</evidence>
<dbReference type="Gene3D" id="3.20.20.70">
    <property type="entry name" value="Aldolase class I"/>
    <property type="match status" value="1"/>
</dbReference>
<evidence type="ECO:0000256" key="12">
    <source>
        <dbReference type="SAM" id="SignalP"/>
    </source>
</evidence>
<evidence type="ECO:0000256" key="4">
    <source>
        <dbReference type="ARBA" id="ARBA00022630"/>
    </source>
</evidence>
<evidence type="ECO:0000256" key="3">
    <source>
        <dbReference type="ARBA" id="ARBA00022575"/>
    </source>
</evidence>
<keyword evidence="12" id="KW-0732">Signal</keyword>
<dbReference type="EMBL" id="WOAD01000047">
    <property type="protein sequence ID" value="MUI39210.1"/>
    <property type="molecule type" value="Genomic_DNA"/>
</dbReference>
<dbReference type="RefSeq" id="WP_003111998.1">
    <property type="nucleotide sequence ID" value="NZ_AP031604.1"/>
</dbReference>
<evidence type="ECO:0000256" key="5">
    <source>
        <dbReference type="ARBA" id="ARBA00022643"/>
    </source>
</evidence>
<dbReference type="CDD" id="cd04730">
    <property type="entry name" value="NPD_like"/>
    <property type="match status" value="1"/>
</dbReference>
<comment type="cofactor">
    <cofactor evidence="1">
        <name>FMN</name>
        <dbReference type="ChEBI" id="CHEBI:58210"/>
    </cofactor>
</comment>
<evidence type="ECO:0000256" key="8">
    <source>
        <dbReference type="ARBA" id="ARBA00023033"/>
    </source>
</evidence>
<dbReference type="Pfam" id="PF03060">
    <property type="entry name" value="NMO"/>
    <property type="match status" value="1"/>
</dbReference>
<dbReference type="GO" id="GO:0000166">
    <property type="term" value="F:nucleotide binding"/>
    <property type="evidence" value="ECO:0007669"/>
    <property type="project" value="UniProtKB-KW"/>
</dbReference>
<evidence type="ECO:0000313" key="13">
    <source>
        <dbReference type="EMBL" id="MUI39210.1"/>
    </source>
</evidence>
<comment type="caution">
    <text evidence="14">The sequence shown here is derived from an EMBL/GenBank/DDBJ whole genome shotgun (WGS) entry which is preliminary data.</text>
</comment>
<evidence type="ECO:0000256" key="7">
    <source>
        <dbReference type="ARBA" id="ARBA00023002"/>
    </source>
</evidence>
<keyword evidence="8 14" id="KW-0503">Monooxygenase</keyword>
<organism evidence="14 15">
    <name type="scientific">Pseudomonas aeruginosa</name>
    <dbReference type="NCBI Taxonomy" id="287"/>
    <lineage>
        <taxon>Bacteria</taxon>
        <taxon>Pseudomonadati</taxon>
        <taxon>Pseudomonadota</taxon>
        <taxon>Gammaproteobacteria</taxon>
        <taxon>Pseudomonadales</taxon>
        <taxon>Pseudomonadaceae</taxon>
        <taxon>Pseudomonas</taxon>
    </lineage>
</organism>
<reference evidence="14 15" key="1">
    <citation type="submission" date="2017-05" db="EMBL/GenBank/DDBJ databases">
        <authorList>
            <person name="Song R."/>
            <person name="Chenine A.L."/>
            <person name="Ruprecht R.M."/>
        </authorList>
    </citation>
    <scope>NUCLEOTIDE SEQUENCE [LARGE SCALE GENOMIC DNA]</scope>
    <source>
        <strain evidence="14 15">S567_C10_BS</strain>
    </source>
</reference>
<keyword evidence="5" id="KW-0288">FMN</keyword>
<dbReference type="GO" id="GO:0018580">
    <property type="term" value="F:nitronate monooxygenase activity"/>
    <property type="evidence" value="ECO:0007669"/>
    <property type="project" value="InterPro"/>
</dbReference>
<evidence type="ECO:0000256" key="6">
    <source>
        <dbReference type="ARBA" id="ARBA00022741"/>
    </source>
</evidence>
<proteinExistence type="inferred from homology"/>
<dbReference type="PANTHER" id="PTHR42747:SF3">
    <property type="entry name" value="NITRONATE MONOOXYGENASE-RELATED"/>
    <property type="match status" value="1"/>
</dbReference>
<gene>
    <name evidence="14" type="ORF">CAZ10_32030</name>
    <name evidence="13" type="ORF">GNQ48_29895</name>
</gene>
<sequence>MTDRFTRLLGIQQPIIQAPMLGVSTPALAAAVSNAGGLGSIAITGSAAEKGRALIREVRGLTDKPFNVNLFCHRPGQADPARERAWLDYLKPLFAEFGAEPPARLNNIYLSFLEDPTLLPMLLEERPAAVSFHFGAPPRDQVRALQAAGIRVLVSATTPEEAALVEAAGADAVVAQGIEAGGHRGVFEPERGDAAIGTLALVRLLAARGSLPVVAAGGIMDGRGIRAALELGASAVQMGTAFVLCPESSANAAYREALKGPRAARTALTVTMSGRSARGLPNRMFFDAAAPGVPPLPDYPFVYDATKALQTAALARGNHDFAAQWAGQGAALARELPAAELLRTLVEELRG</sequence>
<keyword evidence="4" id="KW-0285">Flavoprotein</keyword>
<feature type="signal peptide" evidence="12">
    <location>
        <begin position="1"/>
        <end position="29"/>
    </location>
</feature>
<dbReference type="GO" id="GO:0009636">
    <property type="term" value="P:response to toxic substance"/>
    <property type="evidence" value="ECO:0007669"/>
    <property type="project" value="UniProtKB-KW"/>
</dbReference>